<dbReference type="InterPro" id="IPR013216">
    <property type="entry name" value="Methyltransf_11"/>
</dbReference>
<dbReference type="GO" id="GO:0006225">
    <property type="term" value="P:UDP biosynthetic process"/>
    <property type="evidence" value="ECO:0007669"/>
    <property type="project" value="TreeGrafter"/>
</dbReference>
<dbReference type="CDD" id="cd02440">
    <property type="entry name" value="AdoMet_MTases"/>
    <property type="match status" value="1"/>
</dbReference>
<evidence type="ECO:0000259" key="12">
    <source>
        <dbReference type="Pfam" id="PF08241"/>
    </source>
</evidence>
<dbReference type="EC" id="2.7.4.22" evidence="3"/>
<dbReference type="Pfam" id="PF08241">
    <property type="entry name" value="Methyltransf_11"/>
    <property type="match status" value="1"/>
</dbReference>
<comment type="similarity">
    <text evidence="2">Belongs to the UMP kinase family.</text>
</comment>
<dbReference type="Gene3D" id="3.40.1160.10">
    <property type="entry name" value="Acetylglutamate kinase-like"/>
    <property type="match status" value="1"/>
</dbReference>
<keyword evidence="4" id="KW-0963">Cytoplasm</keyword>
<dbReference type="AlphaFoldDB" id="A0A0G0J8T6"/>
<evidence type="ECO:0000256" key="5">
    <source>
        <dbReference type="ARBA" id="ARBA00022679"/>
    </source>
</evidence>
<dbReference type="NCBIfam" id="TIGR02076">
    <property type="entry name" value="pyrH_arch"/>
    <property type="match status" value="1"/>
</dbReference>
<evidence type="ECO:0000256" key="2">
    <source>
        <dbReference type="ARBA" id="ARBA00007614"/>
    </source>
</evidence>
<dbReference type="Gene3D" id="3.40.50.150">
    <property type="entry name" value="Vaccinia Virus protein VP39"/>
    <property type="match status" value="1"/>
</dbReference>
<evidence type="ECO:0000256" key="3">
    <source>
        <dbReference type="ARBA" id="ARBA00012899"/>
    </source>
</evidence>
<comment type="pathway">
    <text evidence="1">Pyrimidine metabolism; CTP biosynthesis via de novo pathway; UDP from UMP (UMPK route): step 1/1.</text>
</comment>
<accession>A0A0G0J8T6</accession>
<dbReference type="PANTHER" id="PTHR42833">
    <property type="entry name" value="URIDYLATE KINASE"/>
    <property type="match status" value="1"/>
</dbReference>
<dbReference type="SUPFAM" id="SSF53633">
    <property type="entry name" value="Carbamate kinase-like"/>
    <property type="match status" value="1"/>
</dbReference>
<dbReference type="InterPro" id="IPR029063">
    <property type="entry name" value="SAM-dependent_MTases_sf"/>
</dbReference>
<evidence type="ECO:0000259" key="11">
    <source>
        <dbReference type="Pfam" id="PF00696"/>
    </source>
</evidence>
<gene>
    <name evidence="13" type="ORF">US40_C0016G0018</name>
</gene>
<reference evidence="13 14" key="1">
    <citation type="journal article" date="2015" name="Nature">
        <title>rRNA introns, odd ribosomes, and small enigmatic genomes across a large radiation of phyla.</title>
        <authorList>
            <person name="Brown C.T."/>
            <person name="Hug L.A."/>
            <person name="Thomas B.C."/>
            <person name="Sharon I."/>
            <person name="Castelle C.J."/>
            <person name="Singh A."/>
            <person name="Wilkins M.J."/>
            <person name="Williams K.H."/>
            <person name="Banfield J.F."/>
        </authorList>
    </citation>
    <scope>NUCLEOTIDE SEQUENCE [LARGE SCALE GENOMIC DNA]</scope>
</reference>
<dbReference type="InterPro" id="IPR001048">
    <property type="entry name" value="Asp/Glu/Uridylate_kinase"/>
</dbReference>
<evidence type="ECO:0000256" key="9">
    <source>
        <dbReference type="ARBA" id="ARBA00022975"/>
    </source>
</evidence>
<evidence type="ECO:0000256" key="8">
    <source>
        <dbReference type="ARBA" id="ARBA00022840"/>
    </source>
</evidence>
<dbReference type="GO" id="GO:0005524">
    <property type="term" value="F:ATP binding"/>
    <property type="evidence" value="ECO:0007669"/>
    <property type="project" value="UniProtKB-KW"/>
</dbReference>
<dbReference type="GO" id="GO:0008757">
    <property type="term" value="F:S-adenosylmethionine-dependent methyltransferase activity"/>
    <property type="evidence" value="ECO:0007669"/>
    <property type="project" value="InterPro"/>
</dbReference>
<evidence type="ECO:0000256" key="7">
    <source>
        <dbReference type="ARBA" id="ARBA00022777"/>
    </source>
</evidence>
<dbReference type="EMBL" id="LBSV01000016">
    <property type="protein sequence ID" value="KKQ24456.1"/>
    <property type="molecule type" value="Genomic_DNA"/>
</dbReference>
<dbReference type="InterPro" id="IPR011818">
    <property type="entry name" value="Uridylate_kinase_arch/spir"/>
</dbReference>
<dbReference type="PANTHER" id="PTHR42833:SF4">
    <property type="entry name" value="URIDYLATE KINASE PUMPKIN, CHLOROPLASTIC"/>
    <property type="match status" value="1"/>
</dbReference>
<keyword evidence="7 13" id="KW-0418">Kinase</keyword>
<name>A0A0G0J8T6_9BACT</name>
<comment type="caution">
    <text evidence="13">The sequence shown here is derived from an EMBL/GenBank/DDBJ whole genome shotgun (WGS) entry which is preliminary data.</text>
</comment>
<dbReference type="InterPro" id="IPR036393">
    <property type="entry name" value="AceGlu_kinase-like_sf"/>
</dbReference>
<sequence length="444" mass="51079">MPIMFFKLKEPPIIISVGGSLIVPNGGVDTEFLSNLNKLVRREVTKGKRFFLVAGGGNIARHYQEAGRQVIGDINNEDLDWLGIHATRFNAHLLRTIFQDIANPRIITNYEKKLFNWQEPVAIGAGWKPGWSTDYDAVILARDYGAQLIVNLSNVDGVYDKDPKKFADAKFIKKITWGEMLKITGSKWSPGFNSPFDPVATPLAQKLGLTVIVANGHDFKNLEKIIDGEPFKGTVIMPFNIESYFFDRDYYLGKKGGHRVKHAESTLGAFFHDIKDFLRAFYIKIQLNPKTCLDVGCGLGRLVGWLRFFGIEAYGLDFSEYARSMSNSMVRKYIKLGDATNIPYPDNHFDLVVTFDLLQHLDRGEIRKSIREMIRVSKKYIFHKIYTRENLWLKFTHQPDFSNVSLFSKKYWDRLFSSFSEIGEVRNVFRLPSFFETKYLFKKK</sequence>
<evidence type="ECO:0000256" key="6">
    <source>
        <dbReference type="ARBA" id="ARBA00022741"/>
    </source>
</evidence>
<evidence type="ECO:0000256" key="1">
    <source>
        <dbReference type="ARBA" id="ARBA00004791"/>
    </source>
</evidence>
<evidence type="ECO:0000256" key="4">
    <source>
        <dbReference type="ARBA" id="ARBA00022490"/>
    </source>
</evidence>
<dbReference type="GO" id="GO:0033862">
    <property type="term" value="F:UMP kinase activity"/>
    <property type="evidence" value="ECO:0007669"/>
    <property type="project" value="UniProtKB-EC"/>
</dbReference>
<evidence type="ECO:0000256" key="10">
    <source>
        <dbReference type="ARBA" id="ARBA00032092"/>
    </source>
</evidence>
<proteinExistence type="inferred from homology"/>
<organism evidence="13 14">
    <name type="scientific">Candidatus Roizmanbacteria bacterium GW2011_GWC2_37_13</name>
    <dbReference type="NCBI Taxonomy" id="1618486"/>
    <lineage>
        <taxon>Bacteria</taxon>
        <taxon>Candidatus Roizmaniibacteriota</taxon>
    </lineage>
</organism>
<dbReference type="PATRIC" id="fig|1618486.3.peg.977"/>
<keyword evidence="9" id="KW-0665">Pyrimidine biosynthesis</keyword>
<keyword evidence="6" id="KW-0547">Nucleotide-binding</keyword>
<feature type="domain" description="Aspartate/glutamate/uridylate kinase" evidence="11">
    <location>
        <begin position="13"/>
        <end position="215"/>
    </location>
</feature>
<protein>
    <recommendedName>
        <fullName evidence="3">UMP kinase</fullName>
        <ecNumber evidence="3">2.7.4.22</ecNumber>
    </recommendedName>
    <alternativeName>
        <fullName evidence="10">Uridine monophosphate kinase</fullName>
    </alternativeName>
</protein>
<dbReference type="Pfam" id="PF00696">
    <property type="entry name" value="AA_kinase"/>
    <property type="match status" value="1"/>
</dbReference>
<keyword evidence="8" id="KW-0067">ATP-binding</keyword>
<evidence type="ECO:0000313" key="13">
    <source>
        <dbReference type="EMBL" id="KKQ24456.1"/>
    </source>
</evidence>
<keyword evidence="5" id="KW-0808">Transferase</keyword>
<feature type="domain" description="Methyltransferase type 11" evidence="12">
    <location>
        <begin position="293"/>
        <end position="379"/>
    </location>
</feature>
<evidence type="ECO:0000313" key="14">
    <source>
        <dbReference type="Proteomes" id="UP000034917"/>
    </source>
</evidence>
<dbReference type="Proteomes" id="UP000034917">
    <property type="component" value="Unassembled WGS sequence"/>
</dbReference>
<dbReference type="SUPFAM" id="SSF53335">
    <property type="entry name" value="S-adenosyl-L-methionine-dependent methyltransferases"/>
    <property type="match status" value="1"/>
</dbReference>